<accession>A0ABP3KP95</accession>
<evidence type="ECO:0008006" key="4">
    <source>
        <dbReference type="Google" id="ProtNLM"/>
    </source>
</evidence>
<feature type="region of interest" description="Disordered" evidence="1">
    <location>
        <begin position="179"/>
        <end position="199"/>
    </location>
</feature>
<evidence type="ECO:0000256" key="1">
    <source>
        <dbReference type="SAM" id="MobiDB-lite"/>
    </source>
</evidence>
<organism evidence="2 3">
    <name type="scientific">Streptomyces stramineus</name>
    <dbReference type="NCBI Taxonomy" id="173861"/>
    <lineage>
        <taxon>Bacteria</taxon>
        <taxon>Bacillati</taxon>
        <taxon>Actinomycetota</taxon>
        <taxon>Actinomycetes</taxon>
        <taxon>Kitasatosporales</taxon>
        <taxon>Streptomycetaceae</taxon>
        <taxon>Streptomyces</taxon>
    </lineage>
</organism>
<comment type="caution">
    <text evidence="2">The sequence shown here is derived from an EMBL/GenBank/DDBJ whole genome shotgun (WGS) entry which is preliminary data.</text>
</comment>
<gene>
    <name evidence="2" type="ORF">GCM10009544_52150</name>
</gene>
<feature type="region of interest" description="Disordered" evidence="1">
    <location>
        <begin position="19"/>
        <end position="56"/>
    </location>
</feature>
<name>A0ABP3KP95_9ACTN</name>
<feature type="compositionally biased region" description="Low complexity" evidence="1">
    <location>
        <begin position="44"/>
        <end position="56"/>
    </location>
</feature>
<feature type="region of interest" description="Disordered" evidence="1">
    <location>
        <begin position="113"/>
        <end position="146"/>
    </location>
</feature>
<evidence type="ECO:0000313" key="2">
    <source>
        <dbReference type="EMBL" id="GAA0483944.1"/>
    </source>
</evidence>
<feature type="region of interest" description="Disordered" evidence="1">
    <location>
        <begin position="231"/>
        <end position="250"/>
    </location>
</feature>
<dbReference type="Proteomes" id="UP001499895">
    <property type="component" value="Unassembled WGS sequence"/>
</dbReference>
<protein>
    <recommendedName>
        <fullName evidence="4">L,D-transpeptidase</fullName>
    </recommendedName>
</protein>
<dbReference type="InterPro" id="IPR005490">
    <property type="entry name" value="LD_TPept_cat_dom"/>
</dbReference>
<dbReference type="CDD" id="cd16913">
    <property type="entry name" value="YkuD_like"/>
    <property type="match status" value="1"/>
</dbReference>
<sequence>MPAGVHLARFGDDSVAVVEGDGDGGGGGIKSEQQHTDSLRRATGRTAPAPARAEGAAGAYANATVSRIAVRRTKGCAAVARSSSGAIVAALTTAALAAVGFLAFQAEAAPDRPSAAAASPSAKDSGPDAGSADKPGKQEADATAVPANSGTGARVVYGLARKRVWLVGADGKATRTFEVAPSTVNPPPGPYKVTSRDPNATGSDGIPVEHIVRFHQDKNGIVFGFSAAVDGSSPNPSSTKKTGGIRERPADGRAMWEFAVNKTPVVVVP</sequence>
<feature type="compositionally biased region" description="Low complexity" evidence="1">
    <location>
        <begin position="113"/>
        <end position="129"/>
    </location>
</feature>
<feature type="compositionally biased region" description="Polar residues" evidence="1">
    <location>
        <begin position="232"/>
        <end position="241"/>
    </location>
</feature>
<dbReference type="EMBL" id="BAAAHB010000080">
    <property type="protein sequence ID" value="GAA0483944.1"/>
    <property type="molecule type" value="Genomic_DNA"/>
</dbReference>
<evidence type="ECO:0000313" key="3">
    <source>
        <dbReference type="Proteomes" id="UP001499895"/>
    </source>
</evidence>
<proteinExistence type="predicted"/>
<reference evidence="3" key="1">
    <citation type="journal article" date="2019" name="Int. J. Syst. Evol. Microbiol.">
        <title>The Global Catalogue of Microorganisms (GCM) 10K type strain sequencing project: providing services to taxonomists for standard genome sequencing and annotation.</title>
        <authorList>
            <consortium name="The Broad Institute Genomics Platform"/>
            <consortium name="The Broad Institute Genome Sequencing Center for Infectious Disease"/>
            <person name="Wu L."/>
            <person name="Ma J."/>
        </authorList>
    </citation>
    <scope>NUCLEOTIDE SEQUENCE [LARGE SCALE GENOMIC DNA]</scope>
    <source>
        <strain evidence="3">JCM 10649</strain>
    </source>
</reference>
<keyword evidence="3" id="KW-1185">Reference proteome</keyword>